<dbReference type="RefSeq" id="WP_058481474.1">
    <property type="nucleotide sequence ID" value="NZ_CAAAIQ010000010.1"/>
</dbReference>
<evidence type="ECO:0000313" key="1">
    <source>
        <dbReference type="EMBL" id="KTD74816.1"/>
    </source>
</evidence>
<protein>
    <submittedName>
        <fullName evidence="1">Uncharacterized protein</fullName>
    </submittedName>
</protein>
<dbReference type="PATRIC" id="fig|66969.6.peg.3098"/>
<evidence type="ECO:0000313" key="2">
    <source>
        <dbReference type="Proteomes" id="UP000054729"/>
    </source>
</evidence>
<name>A0A0W1A100_9GAMM</name>
<dbReference type="AlphaFoldDB" id="A0A0W1A100"/>
<sequence length="184" mass="21109">MGVRSVYIFDQEGWLNSKAPQKAVLECDSEAVILGGRDLFRGDLVFKLDPKAGTESLVHSHQTANFKESLESMRSTEPFSEVKEKLAMDYLASLDIVDLCKQFGFNEKERQALSTYHVVEKLSPVNPRKTKEENNTFSFQIEGNYCSDKPYTLYVSKDQLLEFASRQQIIEQQKEQESTFSPYQ</sequence>
<comment type="caution">
    <text evidence="1">The sequence shown here is derived from an EMBL/GenBank/DDBJ whole genome shotgun (WGS) entry which is preliminary data.</text>
</comment>
<dbReference type="STRING" id="66969.Lwal_2857"/>
<keyword evidence="2" id="KW-1185">Reference proteome</keyword>
<organism evidence="1 2">
    <name type="scientific">Legionella waltersii</name>
    <dbReference type="NCBI Taxonomy" id="66969"/>
    <lineage>
        <taxon>Bacteria</taxon>
        <taxon>Pseudomonadati</taxon>
        <taxon>Pseudomonadota</taxon>
        <taxon>Gammaproteobacteria</taxon>
        <taxon>Legionellales</taxon>
        <taxon>Legionellaceae</taxon>
        <taxon>Legionella</taxon>
    </lineage>
</organism>
<dbReference type="Proteomes" id="UP000054729">
    <property type="component" value="Unassembled WGS sequence"/>
</dbReference>
<dbReference type="EMBL" id="LNZB01000060">
    <property type="protein sequence ID" value="KTD74816.1"/>
    <property type="molecule type" value="Genomic_DNA"/>
</dbReference>
<accession>A0A0W1A100</accession>
<dbReference type="OrthoDB" id="5633863at2"/>
<reference evidence="1 2" key="1">
    <citation type="submission" date="2015-11" db="EMBL/GenBank/DDBJ databases">
        <title>Genomic analysis of 38 Legionella species identifies large and diverse effector repertoires.</title>
        <authorList>
            <person name="Burstein D."/>
            <person name="Amaro F."/>
            <person name="Zusman T."/>
            <person name="Lifshitz Z."/>
            <person name="Cohen O."/>
            <person name="Gilbert J.A."/>
            <person name="Pupko T."/>
            <person name="Shuman H.A."/>
            <person name="Segal G."/>
        </authorList>
    </citation>
    <scope>NUCLEOTIDE SEQUENCE [LARGE SCALE GENOMIC DNA]</scope>
    <source>
        <strain evidence="1 2">ATCC 51914</strain>
    </source>
</reference>
<proteinExistence type="predicted"/>
<gene>
    <name evidence="1" type="ORF">Lwal_2857</name>
</gene>